<name>A0A5C7Y4G9_9MYCO</name>
<keyword evidence="2" id="KW-0732">Signal</keyword>
<dbReference type="RefSeq" id="WP_276760220.1">
    <property type="nucleotide sequence ID" value="NZ_SSGD01000046.1"/>
</dbReference>
<dbReference type="EMBL" id="SSGD01000046">
    <property type="protein sequence ID" value="TXI56799.1"/>
    <property type="molecule type" value="Genomic_DNA"/>
</dbReference>
<sequence length="145" mass="14911">MAATMLLSTLIATGAVLLYAPLAGADEPAQPGGQGQEACAAGDQSQTPEEQQQQQLACGAGIANRAVNEAKNAADQANRAANQANQNGPSGDRPPRDLITNTKCVIFNGVPTLIPPEGLTRTATPFDSPMEGKPCWAAYGVTPTH</sequence>
<organism evidence="3 4">
    <name type="scientific">Mycolicibacter arupensis</name>
    <dbReference type="NCBI Taxonomy" id="342002"/>
    <lineage>
        <taxon>Bacteria</taxon>
        <taxon>Bacillati</taxon>
        <taxon>Actinomycetota</taxon>
        <taxon>Actinomycetes</taxon>
        <taxon>Mycobacteriales</taxon>
        <taxon>Mycobacteriaceae</taxon>
        <taxon>Mycolicibacter</taxon>
    </lineage>
</organism>
<dbReference type="Proteomes" id="UP000321797">
    <property type="component" value="Unassembled WGS sequence"/>
</dbReference>
<feature type="signal peptide" evidence="2">
    <location>
        <begin position="1"/>
        <end position="25"/>
    </location>
</feature>
<proteinExistence type="predicted"/>
<reference evidence="3 4" key="1">
    <citation type="submission" date="2018-09" db="EMBL/GenBank/DDBJ databases">
        <title>Metagenome Assembled Genomes from an Advanced Water Purification Facility.</title>
        <authorList>
            <person name="Stamps B.W."/>
            <person name="Spear J.R."/>
        </authorList>
    </citation>
    <scope>NUCLEOTIDE SEQUENCE [LARGE SCALE GENOMIC DNA]</scope>
    <source>
        <strain evidence="3">Bin_29_2</strain>
    </source>
</reference>
<comment type="caution">
    <text evidence="3">The sequence shown here is derived from an EMBL/GenBank/DDBJ whole genome shotgun (WGS) entry which is preliminary data.</text>
</comment>
<evidence type="ECO:0000256" key="2">
    <source>
        <dbReference type="SAM" id="SignalP"/>
    </source>
</evidence>
<feature type="chain" id="PRO_5022842953" description="Secreted protein" evidence="2">
    <location>
        <begin position="26"/>
        <end position="145"/>
    </location>
</feature>
<protein>
    <recommendedName>
        <fullName evidence="5">Secreted protein</fullName>
    </recommendedName>
</protein>
<feature type="region of interest" description="Disordered" evidence="1">
    <location>
        <begin position="69"/>
        <end position="100"/>
    </location>
</feature>
<accession>A0A5C7Y4G9</accession>
<evidence type="ECO:0000256" key="1">
    <source>
        <dbReference type="SAM" id="MobiDB-lite"/>
    </source>
</evidence>
<evidence type="ECO:0008006" key="5">
    <source>
        <dbReference type="Google" id="ProtNLM"/>
    </source>
</evidence>
<evidence type="ECO:0000313" key="4">
    <source>
        <dbReference type="Proteomes" id="UP000321797"/>
    </source>
</evidence>
<gene>
    <name evidence="3" type="ORF">E6Q54_09495</name>
</gene>
<feature type="compositionally biased region" description="Low complexity" evidence="1">
    <location>
        <begin position="70"/>
        <end position="87"/>
    </location>
</feature>
<feature type="region of interest" description="Disordered" evidence="1">
    <location>
        <begin position="25"/>
        <end position="57"/>
    </location>
</feature>
<evidence type="ECO:0000313" key="3">
    <source>
        <dbReference type="EMBL" id="TXI56799.1"/>
    </source>
</evidence>
<dbReference type="AlphaFoldDB" id="A0A5C7Y4G9"/>
<feature type="compositionally biased region" description="Low complexity" evidence="1">
    <location>
        <begin position="44"/>
        <end position="55"/>
    </location>
</feature>